<evidence type="ECO:0000256" key="1">
    <source>
        <dbReference type="SAM" id="MobiDB-lite"/>
    </source>
</evidence>
<protein>
    <recommendedName>
        <fullName evidence="2">DUF6875 domain-containing protein</fullName>
    </recommendedName>
</protein>
<dbReference type="InterPro" id="IPR049240">
    <property type="entry name" value="DUF6875"/>
</dbReference>
<dbReference type="Proteomes" id="UP000253868">
    <property type="component" value="Chromosome"/>
</dbReference>
<feature type="domain" description="DUF6875" evidence="2">
    <location>
        <begin position="43"/>
        <end position="181"/>
    </location>
</feature>
<dbReference type="Pfam" id="PF21780">
    <property type="entry name" value="DUF6875"/>
    <property type="match status" value="1"/>
</dbReference>
<name>A0A345HNI9_9ACTN</name>
<dbReference type="KEGG" id="spad:DVK44_11730"/>
<reference evidence="4" key="1">
    <citation type="submission" date="2018-07" db="EMBL/GenBank/DDBJ databases">
        <authorList>
            <person name="Zhao J."/>
        </authorList>
    </citation>
    <scope>NUCLEOTIDE SEQUENCE [LARGE SCALE GENOMIC DNA]</scope>
    <source>
        <strain evidence="4">GSSD-12</strain>
    </source>
</reference>
<gene>
    <name evidence="3" type="ORF">DVK44_11730</name>
</gene>
<dbReference type="RefSeq" id="WP_114659627.1">
    <property type="nucleotide sequence ID" value="NZ_CP031194.1"/>
</dbReference>
<evidence type="ECO:0000313" key="4">
    <source>
        <dbReference type="Proteomes" id="UP000253868"/>
    </source>
</evidence>
<accession>A0A345HNI9</accession>
<sequence length="232" mass="25150">MTTGRTGAAPRPTAGALRLVEAGTTRPTSVDISDYARQMTSHCPYLAPSLQQGLTSWTVYRADGDAEGVQAELFHTGVQAAEWLRPLLNRPHGLLRCENIVLLGGVPGTRHRDLLAWPHWVLKNLYGPIGVMFGKFYAGQEEVAASGRRIPAAPVSFLPVRAAVRRRDPRFLSATPDLAAALAAADDDGRDVFEHIPTEWKKIRTWAQHLLPPAKPSSSLAHTPASPLPSSS</sequence>
<dbReference type="AlphaFoldDB" id="A0A345HNI9"/>
<proteinExistence type="predicted"/>
<dbReference type="EMBL" id="CP031194">
    <property type="protein sequence ID" value="AXG78263.1"/>
    <property type="molecule type" value="Genomic_DNA"/>
</dbReference>
<keyword evidence="4" id="KW-1185">Reference proteome</keyword>
<dbReference type="OrthoDB" id="3867337at2"/>
<organism evidence="3 4">
    <name type="scientific">Streptomyces paludis</name>
    <dbReference type="NCBI Taxonomy" id="2282738"/>
    <lineage>
        <taxon>Bacteria</taxon>
        <taxon>Bacillati</taxon>
        <taxon>Actinomycetota</taxon>
        <taxon>Actinomycetes</taxon>
        <taxon>Kitasatosporales</taxon>
        <taxon>Streptomycetaceae</taxon>
        <taxon>Streptomyces</taxon>
    </lineage>
</organism>
<feature type="region of interest" description="Disordered" evidence="1">
    <location>
        <begin position="213"/>
        <end position="232"/>
    </location>
</feature>
<evidence type="ECO:0000313" key="3">
    <source>
        <dbReference type="EMBL" id="AXG78263.1"/>
    </source>
</evidence>
<evidence type="ECO:0000259" key="2">
    <source>
        <dbReference type="Pfam" id="PF21780"/>
    </source>
</evidence>